<evidence type="ECO:0000313" key="2">
    <source>
        <dbReference type="Proteomes" id="UP001153714"/>
    </source>
</evidence>
<accession>A0A9N9WDL3</accession>
<evidence type="ECO:0008006" key="3">
    <source>
        <dbReference type="Google" id="ProtNLM"/>
    </source>
</evidence>
<organism evidence="1 2">
    <name type="scientific">Diatraea saccharalis</name>
    <name type="common">sugarcane borer</name>
    <dbReference type="NCBI Taxonomy" id="40085"/>
    <lineage>
        <taxon>Eukaryota</taxon>
        <taxon>Metazoa</taxon>
        <taxon>Ecdysozoa</taxon>
        <taxon>Arthropoda</taxon>
        <taxon>Hexapoda</taxon>
        <taxon>Insecta</taxon>
        <taxon>Pterygota</taxon>
        <taxon>Neoptera</taxon>
        <taxon>Endopterygota</taxon>
        <taxon>Lepidoptera</taxon>
        <taxon>Glossata</taxon>
        <taxon>Ditrysia</taxon>
        <taxon>Pyraloidea</taxon>
        <taxon>Crambidae</taxon>
        <taxon>Crambinae</taxon>
        <taxon>Diatraea</taxon>
    </lineage>
</organism>
<dbReference type="InterPro" id="IPR016187">
    <property type="entry name" value="CTDL_fold"/>
</dbReference>
<dbReference type="EMBL" id="OU893346">
    <property type="protein sequence ID" value="CAG9786445.1"/>
    <property type="molecule type" value="Genomic_DNA"/>
</dbReference>
<proteinExistence type="predicted"/>
<reference evidence="1" key="1">
    <citation type="submission" date="2021-12" db="EMBL/GenBank/DDBJ databases">
        <authorList>
            <person name="King R."/>
        </authorList>
    </citation>
    <scope>NUCLEOTIDE SEQUENCE</scope>
</reference>
<protein>
    <recommendedName>
        <fullName evidence="3">C-type lectin domain-containing protein</fullName>
    </recommendedName>
</protein>
<reference evidence="1" key="2">
    <citation type="submission" date="2022-10" db="EMBL/GenBank/DDBJ databases">
        <authorList>
            <consortium name="ENA_rothamsted_submissions"/>
            <consortium name="culmorum"/>
            <person name="King R."/>
        </authorList>
    </citation>
    <scope>NUCLEOTIDE SEQUENCE</scope>
</reference>
<dbReference type="InterPro" id="IPR016186">
    <property type="entry name" value="C-type_lectin-like/link_sf"/>
</dbReference>
<sequence length="116" mass="13325">MLYKLLILPVPVYSQFRYDYSYNAKVGGWMKMHTMPLTFFDAFRMCNAEGQPLHEAGYSNFSQGQPDNDRTYDSTGSHCGGIFRNGLLDDLWCTGHIVPFICEKRPDSLITEDEEL</sequence>
<dbReference type="OrthoDB" id="7357196at2759"/>
<keyword evidence="2" id="KW-1185">Reference proteome</keyword>
<dbReference type="SUPFAM" id="SSF56436">
    <property type="entry name" value="C-type lectin-like"/>
    <property type="match status" value="1"/>
</dbReference>
<name>A0A9N9WDL3_9NEOP</name>
<dbReference type="AlphaFoldDB" id="A0A9N9WDL3"/>
<dbReference type="Gene3D" id="3.10.100.10">
    <property type="entry name" value="Mannose-Binding Protein A, subunit A"/>
    <property type="match status" value="1"/>
</dbReference>
<evidence type="ECO:0000313" key="1">
    <source>
        <dbReference type="EMBL" id="CAG9786445.1"/>
    </source>
</evidence>
<gene>
    <name evidence="1" type="ORF">DIATSA_LOCUS4396</name>
</gene>
<dbReference type="Proteomes" id="UP001153714">
    <property type="component" value="Chromosome 15"/>
</dbReference>